<feature type="region of interest" description="Disordered" evidence="1">
    <location>
        <begin position="22"/>
        <end position="41"/>
    </location>
</feature>
<name>A0A0E0R4A6_ORYRU</name>
<dbReference type="HOGENOM" id="CLU_2562374_0_0_1"/>
<proteinExistence type="predicted"/>
<dbReference type="EnsemblPlants" id="ORUFI11G03150.2">
    <property type="protein sequence ID" value="ORUFI11G03150.2"/>
    <property type="gene ID" value="ORUFI11G03150"/>
</dbReference>
<dbReference type="Proteomes" id="UP000008022">
    <property type="component" value="Unassembled WGS sequence"/>
</dbReference>
<keyword evidence="3" id="KW-1185">Reference proteome</keyword>
<accession>A0A0E0R4A6</accession>
<reference evidence="3" key="1">
    <citation type="submission" date="2013-06" db="EMBL/GenBank/DDBJ databases">
        <authorList>
            <person name="Zhao Q."/>
        </authorList>
    </citation>
    <scope>NUCLEOTIDE SEQUENCE</scope>
    <source>
        <strain evidence="3">cv. W1943</strain>
    </source>
</reference>
<evidence type="ECO:0000313" key="2">
    <source>
        <dbReference type="EnsemblPlants" id="ORUFI11G03150.2"/>
    </source>
</evidence>
<dbReference type="Gramene" id="ORUFI11G03150.2">
    <property type="protein sequence ID" value="ORUFI11G03150.2"/>
    <property type="gene ID" value="ORUFI11G03150"/>
</dbReference>
<reference evidence="2" key="2">
    <citation type="submission" date="2015-06" db="UniProtKB">
        <authorList>
            <consortium name="EnsemblPlants"/>
        </authorList>
    </citation>
    <scope>IDENTIFICATION</scope>
</reference>
<organism evidence="2 3">
    <name type="scientific">Oryza rufipogon</name>
    <name type="common">Brownbeard rice</name>
    <name type="synonym">Asian wild rice</name>
    <dbReference type="NCBI Taxonomy" id="4529"/>
    <lineage>
        <taxon>Eukaryota</taxon>
        <taxon>Viridiplantae</taxon>
        <taxon>Streptophyta</taxon>
        <taxon>Embryophyta</taxon>
        <taxon>Tracheophyta</taxon>
        <taxon>Spermatophyta</taxon>
        <taxon>Magnoliopsida</taxon>
        <taxon>Liliopsida</taxon>
        <taxon>Poales</taxon>
        <taxon>Poaceae</taxon>
        <taxon>BOP clade</taxon>
        <taxon>Oryzoideae</taxon>
        <taxon>Oryzeae</taxon>
        <taxon>Oryzinae</taxon>
        <taxon>Oryza</taxon>
    </lineage>
</organism>
<sequence>MPSFFLVEFCGRLQVAATEKRKEVGDLGSNDADTAPAGGDGLRVRVVEGDGAVAQPRVVQRLPPSNNPTHKLNFSVKKFDYF</sequence>
<protein>
    <submittedName>
        <fullName evidence="2">Uncharacterized protein</fullName>
    </submittedName>
</protein>
<dbReference type="AlphaFoldDB" id="A0A0E0R4A6"/>
<evidence type="ECO:0000313" key="3">
    <source>
        <dbReference type="Proteomes" id="UP000008022"/>
    </source>
</evidence>
<evidence type="ECO:0000256" key="1">
    <source>
        <dbReference type="SAM" id="MobiDB-lite"/>
    </source>
</evidence>